<dbReference type="RefSeq" id="WP_345559975.1">
    <property type="nucleotide sequence ID" value="NZ_BAABDQ010000003.1"/>
</dbReference>
<comment type="caution">
    <text evidence="2">The sequence shown here is derived from an EMBL/GenBank/DDBJ whole genome shotgun (WGS) entry which is preliminary data.</text>
</comment>
<dbReference type="Pfam" id="PF14594">
    <property type="entry name" value="Sipho_Gp37"/>
    <property type="match status" value="1"/>
</dbReference>
<proteinExistence type="predicted"/>
<organism evidence="2 3">
    <name type="scientific">Nonomuraea rosea</name>
    <dbReference type="NCBI Taxonomy" id="638574"/>
    <lineage>
        <taxon>Bacteria</taxon>
        <taxon>Bacillati</taxon>
        <taxon>Actinomycetota</taxon>
        <taxon>Actinomycetes</taxon>
        <taxon>Streptosporangiales</taxon>
        <taxon>Streptosporangiaceae</taxon>
        <taxon>Nonomuraea</taxon>
    </lineage>
</organism>
<sequence>MRNFRIFIRESLFPRTVAEGGDGLPPLAIVGEADSYLTFDAIMRHNAAGSWTLQVPADHPQSKMLIPGRGIVVYQDGEDTPMFSGPIRQIDKEWDEANSGAGTVTVSGVDDNYLLAERLAWTNPAADIHLAAVFQHWQADPEWPNVAELLRQILLANAQGQALRRLDRLFIPGPDSTVNFIPDETSRVARLKFDQADQLTSLLSAVYGFRITFIWHPNPASVASNGDPDAKGPGILLKLEQIADLTEEVQFGADMGNLRGYKYMIKAPEATRLVIATQNRTWREYQRKDTFNSSGVKDGYTEEWVDKTGPERWFGYFANDEYDPEWWGDPEETPDDKRHTLDWAADGFTATETEWGVTAERFRDRRDLPWQWLQDPSQPTGWALDPPVWSAQWRALQDEMAGFNLEAGPKASISIDPLETDNGVMFAREYGLGDLVRVYIDGETRNEIVREARLSASVEDGPRVKPTIGTYGSSETPFLYASIRSLWDRVSGVEARENLRATFDEVPTSDFVLKKAS</sequence>
<dbReference type="InterPro" id="IPR029432">
    <property type="entry name" value="Gp28/Gp37-like_dom"/>
</dbReference>
<name>A0ABP6VNF7_9ACTN</name>
<dbReference type="Proteomes" id="UP001500630">
    <property type="component" value="Unassembled WGS sequence"/>
</dbReference>
<protein>
    <recommendedName>
        <fullName evidence="1">Gp28/Gp37-like domain-containing protein</fullName>
    </recommendedName>
</protein>
<reference evidence="3" key="1">
    <citation type="journal article" date="2019" name="Int. J. Syst. Evol. Microbiol.">
        <title>The Global Catalogue of Microorganisms (GCM) 10K type strain sequencing project: providing services to taxonomists for standard genome sequencing and annotation.</title>
        <authorList>
            <consortium name="The Broad Institute Genomics Platform"/>
            <consortium name="The Broad Institute Genome Sequencing Center for Infectious Disease"/>
            <person name="Wu L."/>
            <person name="Ma J."/>
        </authorList>
    </citation>
    <scope>NUCLEOTIDE SEQUENCE [LARGE SCALE GENOMIC DNA]</scope>
    <source>
        <strain evidence="3">JCM 17326</strain>
    </source>
</reference>
<evidence type="ECO:0000259" key="1">
    <source>
        <dbReference type="Pfam" id="PF14594"/>
    </source>
</evidence>
<keyword evidence="3" id="KW-1185">Reference proteome</keyword>
<evidence type="ECO:0000313" key="3">
    <source>
        <dbReference type="Proteomes" id="UP001500630"/>
    </source>
</evidence>
<evidence type="ECO:0000313" key="2">
    <source>
        <dbReference type="EMBL" id="GAA3537155.1"/>
    </source>
</evidence>
<dbReference type="EMBL" id="BAABDQ010000003">
    <property type="protein sequence ID" value="GAA3537155.1"/>
    <property type="molecule type" value="Genomic_DNA"/>
</dbReference>
<feature type="domain" description="Gp28/Gp37-like" evidence="1">
    <location>
        <begin position="27"/>
        <end position="470"/>
    </location>
</feature>
<gene>
    <name evidence="2" type="ORF">GCM10022419_016220</name>
</gene>
<accession>A0ABP6VNF7</accession>